<dbReference type="PANTHER" id="PTHR10815">
    <property type="entry name" value="METHYLATED-DNA--PROTEIN-CYSTEINE METHYLTRANSFERASE"/>
    <property type="match status" value="1"/>
</dbReference>
<feature type="domain" description="Methylguanine DNA methyltransferase ribonuclease-like" evidence="5">
    <location>
        <begin position="6"/>
        <end position="75"/>
    </location>
</feature>
<dbReference type="GO" id="GO:0003908">
    <property type="term" value="F:methylated-DNA-[protein]-cysteine S-methyltransferase activity"/>
    <property type="evidence" value="ECO:0007669"/>
    <property type="project" value="UniProtKB-EC"/>
</dbReference>
<feature type="region of interest" description="Disordered" evidence="3">
    <location>
        <begin position="165"/>
        <end position="233"/>
    </location>
</feature>
<comment type="miscellaneous">
    <text evidence="2">This enzyme catalyzes only one turnover and therefore is not strictly catalytic. According to one definition, an enzyme is a biocatalyst that acts repeatedly and over many reaction cycles.</text>
</comment>
<dbReference type="InterPro" id="IPR014048">
    <property type="entry name" value="MethylDNA_cys_MeTrfase_DNA-bd"/>
</dbReference>
<comment type="similarity">
    <text evidence="2">Belongs to the MGMT family.</text>
</comment>
<gene>
    <name evidence="6" type="ORF">LJ656_09650</name>
</gene>
<comment type="caution">
    <text evidence="6">The sequence shown here is derived from an EMBL/GenBank/DDBJ whole genome shotgun (WGS) entry which is preliminary data.</text>
</comment>
<dbReference type="Pfam" id="PF01035">
    <property type="entry name" value="DNA_binding_1"/>
    <property type="match status" value="1"/>
</dbReference>
<dbReference type="GO" id="GO:0032259">
    <property type="term" value="P:methylation"/>
    <property type="evidence" value="ECO:0007669"/>
    <property type="project" value="UniProtKB-KW"/>
</dbReference>
<keyword evidence="1 2" id="KW-0227">DNA damage</keyword>
<dbReference type="InterPro" id="IPR036217">
    <property type="entry name" value="MethylDNA_cys_MeTrfase_DNAb"/>
</dbReference>
<feature type="compositionally biased region" description="Basic and acidic residues" evidence="3">
    <location>
        <begin position="175"/>
        <end position="197"/>
    </location>
</feature>
<feature type="compositionally biased region" description="Polar residues" evidence="3">
    <location>
        <begin position="224"/>
        <end position="233"/>
    </location>
</feature>
<dbReference type="SUPFAM" id="SSF53155">
    <property type="entry name" value="Methylated DNA-protein cysteine methyltransferase domain"/>
    <property type="match status" value="1"/>
</dbReference>
<dbReference type="PANTHER" id="PTHR10815:SF5">
    <property type="entry name" value="METHYLATED-DNA--PROTEIN-CYSTEINE METHYLTRANSFERASE"/>
    <property type="match status" value="1"/>
</dbReference>
<name>A0ABS8JSJ9_9BURK</name>
<dbReference type="Proteomes" id="UP001431019">
    <property type="component" value="Unassembled WGS sequence"/>
</dbReference>
<evidence type="ECO:0000256" key="1">
    <source>
        <dbReference type="ARBA" id="ARBA00022763"/>
    </source>
</evidence>
<protein>
    <recommendedName>
        <fullName evidence="2">Methylated-DNA--protein-cysteine methyltransferase</fullName>
        <ecNumber evidence="2">2.1.1.63</ecNumber>
    </recommendedName>
    <alternativeName>
        <fullName evidence="2">6-O-methylguanine-DNA methyltransferase</fullName>
        <shortName evidence="2">MGMT</shortName>
    </alternativeName>
    <alternativeName>
        <fullName evidence="2">O-6-methylguanine-DNA-alkyltransferase</fullName>
    </alternativeName>
</protein>
<dbReference type="EC" id="2.1.1.63" evidence="2"/>
<dbReference type="InterPro" id="IPR008332">
    <property type="entry name" value="MethylG_MeTrfase_N"/>
</dbReference>
<reference evidence="6 7" key="1">
    <citation type="submission" date="2021-11" db="EMBL/GenBank/DDBJ databases">
        <authorList>
            <person name="Oh E.-T."/>
            <person name="Kim S.-B."/>
        </authorList>
    </citation>
    <scope>NUCLEOTIDE SEQUENCE [LARGE SCALE GENOMIC DNA]</scope>
    <source>
        <strain evidence="6 7">MMS20-SJTR3</strain>
    </source>
</reference>
<comment type="catalytic activity">
    <reaction evidence="2">
        <text>a 6-O-methyl-2'-deoxyguanosine in DNA + L-cysteinyl-[protein] = S-methyl-L-cysteinyl-[protein] + a 2'-deoxyguanosine in DNA</text>
        <dbReference type="Rhea" id="RHEA:24000"/>
        <dbReference type="Rhea" id="RHEA-COMP:10131"/>
        <dbReference type="Rhea" id="RHEA-COMP:10132"/>
        <dbReference type="Rhea" id="RHEA-COMP:11367"/>
        <dbReference type="Rhea" id="RHEA-COMP:11368"/>
        <dbReference type="ChEBI" id="CHEBI:29950"/>
        <dbReference type="ChEBI" id="CHEBI:82612"/>
        <dbReference type="ChEBI" id="CHEBI:85445"/>
        <dbReference type="ChEBI" id="CHEBI:85448"/>
        <dbReference type="EC" id="2.1.1.63"/>
    </reaction>
</comment>
<keyword evidence="2 6" id="KW-0489">Methyltransferase</keyword>
<feature type="domain" description="Methylated-DNA-[protein]-cysteine S-methyltransferase DNA binding" evidence="4">
    <location>
        <begin position="79"/>
        <end position="158"/>
    </location>
</feature>
<evidence type="ECO:0000259" key="4">
    <source>
        <dbReference type="Pfam" id="PF01035"/>
    </source>
</evidence>
<evidence type="ECO:0000256" key="3">
    <source>
        <dbReference type="SAM" id="MobiDB-lite"/>
    </source>
</evidence>
<comment type="catalytic activity">
    <reaction evidence="2">
        <text>a 4-O-methyl-thymidine in DNA + L-cysteinyl-[protein] = a thymidine in DNA + S-methyl-L-cysteinyl-[protein]</text>
        <dbReference type="Rhea" id="RHEA:53428"/>
        <dbReference type="Rhea" id="RHEA-COMP:10131"/>
        <dbReference type="Rhea" id="RHEA-COMP:10132"/>
        <dbReference type="Rhea" id="RHEA-COMP:13555"/>
        <dbReference type="Rhea" id="RHEA-COMP:13556"/>
        <dbReference type="ChEBI" id="CHEBI:29950"/>
        <dbReference type="ChEBI" id="CHEBI:82612"/>
        <dbReference type="ChEBI" id="CHEBI:137386"/>
        <dbReference type="ChEBI" id="CHEBI:137387"/>
        <dbReference type="EC" id="2.1.1.63"/>
    </reaction>
</comment>
<keyword evidence="2" id="KW-0234">DNA repair</keyword>
<dbReference type="Gene3D" id="1.10.10.10">
    <property type="entry name" value="Winged helix-like DNA-binding domain superfamily/Winged helix DNA-binding domain"/>
    <property type="match status" value="1"/>
</dbReference>
<feature type="compositionally biased region" description="Low complexity" evidence="3">
    <location>
        <begin position="199"/>
        <end position="218"/>
    </location>
</feature>
<keyword evidence="2 6" id="KW-0808">Transferase</keyword>
<dbReference type="Gene3D" id="3.30.160.70">
    <property type="entry name" value="Methylated DNA-protein cysteine methyltransferase domain"/>
    <property type="match status" value="1"/>
</dbReference>
<dbReference type="EMBL" id="JAJITD010000004">
    <property type="protein sequence ID" value="MCC8392852.1"/>
    <property type="molecule type" value="Genomic_DNA"/>
</dbReference>
<keyword evidence="7" id="KW-1185">Reference proteome</keyword>
<dbReference type="InterPro" id="IPR023546">
    <property type="entry name" value="MGMT"/>
</dbReference>
<dbReference type="Pfam" id="PF02870">
    <property type="entry name" value="Methyltransf_1N"/>
    <property type="match status" value="1"/>
</dbReference>
<dbReference type="NCBIfam" id="TIGR00589">
    <property type="entry name" value="ogt"/>
    <property type="match status" value="1"/>
</dbReference>
<dbReference type="HAMAP" id="MF_00772">
    <property type="entry name" value="OGT"/>
    <property type="match status" value="1"/>
</dbReference>
<organism evidence="6 7">
    <name type="scientific">Paraburkholderia sejongensis</name>
    <dbReference type="NCBI Taxonomy" id="2886946"/>
    <lineage>
        <taxon>Bacteria</taxon>
        <taxon>Pseudomonadati</taxon>
        <taxon>Pseudomonadota</taxon>
        <taxon>Betaproteobacteria</taxon>
        <taxon>Burkholderiales</taxon>
        <taxon>Burkholderiaceae</taxon>
        <taxon>Paraburkholderia</taxon>
    </lineage>
</organism>
<comment type="function">
    <text evidence="2">Involved in the cellular defense against the biological effects of O6-methylguanine (O6-MeG) and O4-methylthymine (O4-MeT) in DNA. Repairs the methylated nucleobase in DNA by stoichiometrically transferring the methyl group to a cysteine residue in the enzyme. This is a suicide reaction: the enzyme is irreversibly inactivated.</text>
</comment>
<accession>A0ABS8JSJ9</accession>
<feature type="active site" description="Nucleophile; methyl group acceptor" evidence="2">
    <location>
        <position position="130"/>
    </location>
</feature>
<dbReference type="InterPro" id="IPR036631">
    <property type="entry name" value="MGMT_N_sf"/>
</dbReference>
<dbReference type="InterPro" id="IPR036388">
    <property type="entry name" value="WH-like_DNA-bd_sf"/>
</dbReference>
<comment type="subcellular location">
    <subcellularLocation>
        <location evidence="2">Cytoplasm</location>
    </subcellularLocation>
</comment>
<proteinExistence type="inferred from homology"/>
<dbReference type="RefSeq" id="WP_230509068.1">
    <property type="nucleotide sequence ID" value="NZ_JAJITD010000004.1"/>
</dbReference>
<evidence type="ECO:0000313" key="6">
    <source>
        <dbReference type="EMBL" id="MCC8392852.1"/>
    </source>
</evidence>
<evidence type="ECO:0000313" key="7">
    <source>
        <dbReference type="Proteomes" id="UP001431019"/>
    </source>
</evidence>
<evidence type="ECO:0000256" key="2">
    <source>
        <dbReference type="HAMAP-Rule" id="MF_00772"/>
    </source>
</evidence>
<keyword evidence="2" id="KW-0963">Cytoplasm</keyword>
<dbReference type="CDD" id="cd06445">
    <property type="entry name" value="ATase"/>
    <property type="match status" value="1"/>
</dbReference>
<evidence type="ECO:0000259" key="5">
    <source>
        <dbReference type="Pfam" id="PF02870"/>
    </source>
</evidence>
<dbReference type="SUPFAM" id="SSF46767">
    <property type="entry name" value="Methylated DNA-protein cysteine methyltransferase, C-terminal domain"/>
    <property type="match status" value="1"/>
</dbReference>
<sequence>MTYAFKLIESPVGQLKLVAKGERLAAILWEHDKPNRVRLGEMVEANELAVLLETERQLREYFAGTRQCFDLPLEFQGTEFQKKVWHALLTIPFGQTRSYTEIAQQIGNLNAVRAVGAANGRNPISIIAPCHRVIGASGELTGFAGGLANKMLLLALEAGQTSLEAAAEAGAADGEEQKPRYEQPREQQREHQREPARHAVQAAQPKPAAEPAAAAQPARHPPSRGTQASLFGN</sequence>